<dbReference type="EMBL" id="JAHYIQ010000014">
    <property type="protein sequence ID" value="KAK1126263.1"/>
    <property type="molecule type" value="Genomic_DNA"/>
</dbReference>
<evidence type="ECO:0000256" key="1">
    <source>
        <dbReference type="SAM" id="MobiDB-lite"/>
    </source>
</evidence>
<feature type="compositionally biased region" description="Basic residues" evidence="1">
    <location>
        <begin position="22"/>
        <end position="32"/>
    </location>
</feature>
<feature type="region of interest" description="Disordered" evidence="1">
    <location>
        <begin position="21"/>
        <end position="107"/>
    </location>
</feature>
<gene>
    <name evidence="2" type="ORF">K0M31_004894</name>
</gene>
<sequence length="107" mass="12196">MPANAVDKQLNIMHAGAWLPARNKRGGSRLRKQREEARSQNAAEGRKIEWIAHDDTSVKREEIERIEEEEEEEEEEEKGGKKAQSERILGGKTGARMMVGNELGRDR</sequence>
<feature type="compositionally biased region" description="Basic and acidic residues" evidence="1">
    <location>
        <begin position="33"/>
        <end position="63"/>
    </location>
</feature>
<evidence type="ECO:0000313" key="2">
    <source>
        <dbReference type="EMBL" id="KAK1126263.1"/>
    </source>
</evidence>
<protein>
    <submittedName>
        <fullName evidence="2">Uncharacterized protein</fullName>
    </submittedName>
</protein>
<proteinExistence type="predicted"/>
<dbReference type="AlphaFoldDB" id="A0AA40KMV9"/>
<keyword evidence="3" id="KW-1185">Reference proteome</keyword>
<comment type="caution">
    <text evidence="2">The sequence shown here is derived from an EMBL/GenBank/DDBJ whole genome shotgun (WGS) entry which is preliminary data.</text>
</comment>
<dbReference type="Proteomes" id="UP001177670">
    <property type="component" value="Unassembled WGS sequence"/>
</dbReference>
<reference evidence="2" key="1">
    <citation type="submission" date="2021-10" db="EMBL/GenBank/DDBJ databases">
        <title>Melipona bicolor Genome sequencing and assembly.</title>
        <authorList>
            <person name="Araujo N.S."/>
            <person name="Arias M.C."/>
        </authorList>
    </citation>
    <scope>NUCLEOTIDE SEQUENCE</scope>
    <source>
        <strain evidence="2">USP_2M_L1-L4_2017</strain>
        <tissue evidence="2">Whole body</tissue>
    </source>
</reference>
<evidence type="ECO:0000313" key="3">
    <source>
        <dbReference type="Proteomes" id="UP001177670"/>
    </source>
</evidence>
<organism evidence="2 3">
    <name type="scientific">Melipona bicolor</name>
    <dbReference type="NCBI Taxonomy" id="60889"/>
    <lineage>
        <taxon>Eukaryota</taxon>
        <taxon>Metazoa</taxon>
        <taxon>Ecdysozoa</taxon>
        <taxon>Arthropoda</taxon>
        <taxon>Hexapoda</taxon>
        <taxon>Insecta</taxon>
        <taxon>Pterygota</taxon>
        <taxon>Neoptera</taxon>
        <taxon>Endopterygota</taxon>
        <taxon>Hymenoptera</taxon>
        <taxon>Apocrita</taxon>
        <taxon>Aculeata</taxon>
        <taxon>Apoidea</taxon>
        <taxon>Anthophila</taxon>
        <taxon>Apidae</taxon>
        <taxon>Melipona</taxon>
    </lineage>
</organism>
<feature type="compositionally biased region" description="Acidic residues" evidence="1">
    <location>
        <begin position="64"/>
        <end position="77"/>
    </location>
</feature>
<accession>A0AA40KMV9</accession>
<name>A0AA40KMV9_9HYME</name>